<dbReference type="HOGENOM" id="CLU_143524_0_0_11"/>
<keyword evidence="3" id="KW-1185">Reference proteome</keyword>
<evidence type="ECO:0000313" key="2">
    <source>
        <dbReference type="EMBL" id="BAD57166.1"/>
    </source>
</evidence>
<reference evidence="2 3" key="1">
    <citation type="journal article" date="2004" name="Proc. Natl. Acad. Sci. U.S.A.">
        <title>The complete genomic sequence of Nocardia farcinica IFM 10152.</title>
        <authorList>
            <person name="Ishikawa J."/>
            <person name="Yamashita A."/>
            <person name="Mikami Y."/>
            <person name="Hoshino Y."/>
            <person name="Kurita H."/>
            <person name="Hotta K."/>
            <person name="Shiba T."/>
            <person name="Hattori M."/>
        </authorList>
    </citation>
    <scope>NUCLEOTIDE SEQUENCE [LARGE SCALE GENOMIC DNA]</scope>
    <source>
        <strain evidence="2 3">IFM 10152</strain>
    </source>
</reference>
<feature type="compositionally biased region" description="Basic and acidic residues" evidence="1">
    <location>
        <begin position="146"/>
        <end position="155"/>
    </location>
</feature>
<accession>Q5YXC5</accession>
<dbReference type="AlphaFoldDB" id="Q5YXC5"/>
<name>Q5YXC5_NOCFA</name>
<dbReference type="eggNOG" id="ENOG50340SV">
    <property type="taxonomic scope" value="Bacteria"/>
</dbReference>
<evidence type="ECO:0000313" key="3">
    <source>
        <dbReference type="Proteomes" id="UP000006820"/>
    </source>
</evidence>
<feature type="compositionally biased region" description="Basic and acidic residues" evidence="1">
    <location>
        <begin position="1"/>
        <end position="12"/>
    </location>
</feature>
<feature type="region of interest" description="Disordered" evidence="1">
    <location>
        <begin position="1"/>
        <end position="155"/>
    </location>
</feature>
<evidence type="ECO:0000256" key="1">
    <source>
        <dbReference type="SAM" id="MobiDB-lite"/>
    </source>
</evidence>
<organism evidence="2 3">
    <name type="scientific">Nocardia farcinica (strain IFM 10152)</name>
    <dbReference type="NCBI Taxonomy" id="247156"/>
    <lineage>
        <taxon>Bacteria</taxon>
        <taxon>Bacillati</taxon>
        <taxon>Actinomycetota</taxon>
        <taxon>Actinomycetes</taxon>
        <taxon>Mycobacteriales</taxon>
        <taxon>Nocardiaceae</taxon>
        <taxon>Nocardia</taxon>
    </lineage>
</organism>
<proteinExistence type="predicted"/>
<dbReference type="STRING" id="247156.NFA_23190"/>
<dbReference type="EMBL" id="AP006618">
    <property type="protein sequence ID" value="BAD57166.1"/>
    <property type="molecule type" value="Genomic_DNA"/>
</dbReference>
<protein>
    <recommendedName>
        <fullName evidence="4">DUF5709 domain-containing protein</fullName>
    </recommendedName>
</protein>
<dbReference type="Proteomes" id="UP000006820">
    <property type="component" value="Chromosome"/>
</dbReference>
<sequence>MSRRQIEQRAIKETAMTEPNDTFDPPQDTGAPDSVETDPAALNSAEDLDEDRLRSDPLEAGMDPPEHWTAADKYGTTPWEQAHPRPIGDRLTEEEPDIDPDRQAPPADDQRLTDIAADNGEEVGPATSYEESLGVEADVAGGSVADDIRRPEPPE</sequence>
<gene>
    <name evidence="2" type="ordered locus">NFA_23190</name>
</gene>
<feature type="compositionally biased region" description="Basic and acidic residues" evidence="1">
    <location>
        <begin position="82"/>
        <end position="93"/>
    </location>
</feature>
<dbReference type="KEGG" id="nfa:NFA_23190"/>
<evidence type="ECO:0008006" key="4">
    <source>
        <dbReference type="Google" id="ProtNLM"/>
    </source>
</evidence>